<proteinExistence type="predicted"/>
<keyword evidence="1" id="KW-1185">Reference proteome</keyword>
<dbReference type="InterPro" id="IPR010512">
    <property type="entry name" value="DUF1091"/>
</dbReference>
<organism evidence="1 2">
    <name type="scientific">Drosophila lebanonensis</name>
    <name type="common">Fruit fly</name>
    <name type="synonym">Scaptodrosophila lebanonensis</name>
    <dbReference type="NCBI Taxonomy" id="7225"/>
    <lineage>
        <taxon>Eukaryota</taxon>
        <taxon>Metazoa</taxon>
        <taxon>Ecdysozoa</taxon>
        <taxon>Arthropoda</taxon>
        <taxon>Hexapoda</taxon>
        <taxon>Insecta</taxon>
        <taxon>Pterygota</taxon>
        <taxon>Neoptera</taxon>
        <taxon>Endopterygota</taxon>
        <taxon>Diptera</taxon>
        <taxon>Brachycera</taxon>
        <taxon>Muscomorpha</taxon>
        <taxon>Ephydroidea</taxon>
        <taxon>Drosophilidae</taxon>
        <taxon>Scaptodrosophila</taxon>
    </lineage>
</organism>
<dbReference type="PANTHER" id="PTHR20898">
    <property type="entry name" value="DAEDALUS ON 3-RELATED-RELATED"/>
    <property type="match status" value="1"/>
</dbReference>
<sequence>MHRFEKRELTRDFDIRWVRCNCTPIDLERIAIFTCGIEEIPKRQGNFLNSLLVLENDLHRFLVEVTVELPLQQRHQRQQLFKGRINGCQLMGYQSKSRVLNAVLKKLVQSGNYPKQCPLLAHVNYTSTHFTLNPDHFPPYTPDMKFITKLEFYADKNIPRAMFKVLVEAEVLRRSPRP</sequence>
<evidence type="ECO:0000313" key="2">
    <source>
        <dbReference type="RefSeq" id="XP_030379214.1"/>
    </source>
</evidence>
<dbReference type="Proteomes" id="UP000504634">
    <property type="component" value="Unplaced"/>
</dbReference>
<name>A0A6J2TT20_DROLE</name>
<dbReference type="GeneID" id="115627593"/>
<dbReference type="AlphaFoldDB" id="A0A6J2TT20"/>
<evidence type="ECO:0000313" key="1">
    <source>
        <dbReference type="Proteomes" id="UP000504634"/>
    </source>
</evidence>
<gene>
    <name evidence="2" type="primary">LOC115627593</name>
</gene>
<dbReference type="RefSeq" id="XP_030379214.1">
    <property type="nucleotide sequence ID" value="XM_030523354.1"/>
</dbReference>
<dbReference type="OrthoDB" id="8061759at2759"/>
<dbReference type="SMART" id="SM00697">
    <property type="entry name" value="DM8"/>
    <property type="match status" value="1"/>
</dbReference>
<dbReference type="PANTHER" id="PTHR20898:SF0">
    <property type="entry name" value="DAEDALUS ON 3-RELATED"/>
    <property type="match status" value="1"/>
</dbReference>
<dbReference type="Pfam" id="PF06477">
    <property type="entry name" value="DUF1091"/>
    <property type="match status" value="1"/>
</dbReference>
<protein>
    <submittedName>
        <fullName evidence="2">Uncharacterized protein LOC115627593</fullName>
    </submittedName>
</protein>
<accession>A0A6J2TT20</accession>
<reference evidence="2" key="1">
    <citation type="submission" date="2025-08" db="UniProtKB">
        <authorList>
            <consortium name="RefSeq"/>
        </authorList>
    </citation>
    <scope>IDENTIFICATION</scope>
    <source>
        <strain evidence="2">11010-0011.00</strain>
        <tissue evidence="2">Whole body</tissue>
    </source>
</reference>